<reference evidence="1 2" key="1">
    <citation type="submission" date="2018-08" db="EMBL/GenBank/DDBJ databases">
        <title>A genome reference for cultivated species of the human gut microbiota.</title>
        <authorList>
            <person name="Zou Y."/>
            <person name="Xue W."/>
            <person name="Luo G."/>
        </authorList>
    </citation>
    <scope>NUCLEOTIDE SEQUENCE [LARGE SCALE GENOMIC DNA]</scope>
    <source>
        <strain evidence="1 2">AF25-21</strain>
    </source>
</reference>
<dbReference type="EMBL" id="QRUH01000002">
    <property type="protein sequence ID" value="RGR50471.1"/>
    <property type="molecule type" value="Genomic_DNA"/>
</dbReference>
<dbReference type="Proteomes" id="UP000285839">
    <property type="component" value="Unassembled WGS sequence"/>
</dbReference>
<name>A0A412ETL5_9FIRM</name>
<dbReference type="InterPro" id="IPR045591">
    <property type="entry name" value="DUF6462"/>
</dbReference>
<dbReference type="AlphaFoldDB" id="A0A412ETL5"/>
<dbReference type="RefSeq" id="WP_118031099.1">
    <property type="nucleotide sequence ID" value="NZ_QRUH01000002.1"/>
</dbReference>
<dbReference type="Pfam" id="PF20063">
    <property type="entry name" value="DUF6462"/>
    <property type="match status" value="1"/>
</dbReference>
<evidence type="ECO:0008006" key="3">
    <source>
        <dbReference type="Google" id="ProtNLM"/>
    </source>
</evidence>
<sequence>MRALKENSNGRYQKVPAACGLVNVSRNTLMKIAGEANAIARFGKSVRIDMPVLYDYIDKNCKG</sequence>
<protein>
    <recommendedName>
        <fullName evidence="3">DNA-binding protein</fullName>
    </recommendedName>
</protein>
<comment type="caution">
    <text evidence="1">The sequence shown here is derived from an EMBL/GenBank/DDBJ whole genome shotgun (WGS) entry which is preliminary data.</text>
</comment>
<proteinExistence type="predicted"/>
<evidence type="ECO:0000313" key="1">
    <source>
        <dbReference type="EMBL" id="RGR50471.1"/>
    </source>
</evidence>
<accession>A0A412ETL5</accession>
<evidence type="ECO:0000313" key="2">
    <source>
        <dbReference type="Proteomes" id="UP000285839"/>
    </source>
</evidence>
<organism evidence="1 2">
    <name type="scientific">Blautia obeum</name>
    <dbReference type="NCBI Taxonomy" id="40520"/>
    <lineage>
        <taxon>Bacteria</taxon>
        <taxon>Bacillati</taxon>
        <taxon>Bacillota</taxon>
        <taxon>Clostridia</taxon>
        <taxon>Lachnospirales</taxon>
        <taxon>Lachnospiraceae</taxon>
        <taxon>Blautia</taxon>
    </lineage>
</organism>
<gene>
    <name evidence="1" type="ORF">DWY46_03555</name>
</gene>